<feature type="compositionally biased region" description="Polar residues" evidence="1">
    <location>
        <begin position="25"/>
        <end position="45"/>
    </location>
</feature>
<dbReference type="OrthoDB" id="9800833at2"/>
<name>A0A173UGF8_9FIRM</name>
<dbReference type="Pfam" id="PF12728">
    <property type="entry name" value="HTH_17"/>
    <property type="match status" value="1"/>
</dbReference>
<evidence type="ECO:0000313" key="3">
    <source>
        <dbReference type="EMBL" id="CUN13175.1"/>
    </source>
</evidence>
<dbReference type="RefSeq" id="WP_055186456.1">
    <property type="nucleotide sequence ID" value="NZ_CYXN01000019.1"/>
</dbReference>
<accession>A0A173UGF8</accession>
<gene>
    <name evidence="3" type="ORF">ERS852582_02071</name>
</gene>
<dbReference type="InterPro" id="IPR041657">
    <property type="entry name" value="HTH_17"/>
</dbReference>
<evidence type="ECO:0000256" key="1">
    <source>
        <dbReference type="SAM" id="MobiDB-lite"/>
    </source>
</evidence>
<protein>
    <submittedName>
        <fullName evidence="3">Helix-turn-helix domain</fullName>
    </submittedName>
</protein>
<organism evidence="3 4">
    <name type="scientific">Faecalibacterium prausnitzii</name>
    <dbReference type="NCBI Taxonomy" id="853"/>
    <lineage>
        <taxon>Bacteria</taxon>
        <taxon>Bacillati</taxon>
        <taxon>Bacillota</taxon>
        <taxon>Clostridia</taxon>
        <taxon>Eubacteriales</taxon>
        <taxon>Oscillospiraceae</taxon>
        <taxon>Faecalibacterium</taxon>
    </lineage>
</organism>
<proteinExistence type="predicted"/>
<dbReference type="Proteomes" id="UP000095649">
    <property type="component" value="Unassembled WGS sequence"/>
</dbReference>
<evidence type="ECO:0000313" key="4">
    <source>
        <dbReference type="Proteomes" id="UP000095649"/>
    </source>
</evidence>
<reference evidence="3 4" key="1">
    <citation type="submission" date="2015-09" db="EMBL/GenBank/DDBJ databases">
        <authorList>
            <consortium name="Pathogen Informatics"/>
        </authorList>
    </citation>
    <scope>NUCLEOTIDE SEQUENCE [LARGE SCALE GENOMIC DNA]</scope>
    <source>
        <strain evidence="3 4">2789STDY5834970</strain>
    </source>
</reference>
<feature type="domain" description="Helix-turn-helix" evidence="2">
    <location>
        <begin position="54"/>
        <end position="102"/>
    </location>
</feature>
<sequence>MNMNRPDTTEDVKFKDYTNKSLQKDSNTVTMKASKSPATESSDQTKAAKHEPLVYRVEEIAQLLAISPRAAYNLCNTTKDFRVLRIGTSIRVNKQSFDNWFAAV</sequence>
<evidence type="ECO:0000259" key="2">
    <source>
        <dbReference type="Pfam" id="PF12728"/>
    </source>
</evidence>
<dbReference type="EMBL" id="CYXN01000019">
    <property type="protein sequence ID" value="CUN13175.1"/>
    <property type="molecule type" value="Genomic_DNA"/>
</dbReference>
<feature type="region of interest" description="Disordered" evidence="1">
    <location>
        <begin position="25"/>
        <end position="49"/>
    </location>
</feature>
<dbReference type="AlphaFoldDB" id="A0A173UGF8"/>